<dbReference type="AlphaFoldDB" id="A0A918KSA7"/>
<keyword evidence="1" id="KW-0175">Coiled coil</keyword>
<dbReference type="Proteomes" id="UP000626148">
    <property type="component" value="Unassembled WGS sequence"/>
</dbReference>
<accession>A0A918KSA7</accession>
<gene>
    <name evidence="2" type="ORF">GCM10007392_46700</name>
</gene>
<organism evidence="2 3">
    <name type="scientific">Saccharospirillum salsuginis</name>
    <dbReference type="NCBI Taxonomy" id="418750"/>
    <lineage>
        <taxon>Bacteria</taxon>
        <taxon>Pseudomonadati</taxon>
        <taxon>Pseudomonadota</taxon>
        <taxon>Gammaproteobacteria</taxon>
        <taxon>Oceanospirillales</taxon>
        <taxon>Saccharospirillaceae</taxon>
        <taxon>Saccharospirillum</taxon>
    </lineage>
</organism>
<comment type="caution">
    <text evidence="2">The sequence shown here is derived from an EMBL/GenBank/DDBJ whole genome shotgun (WGS) entry which is preliminary data.</text>
</comment>
<feature type="coiled-coil region" evidence="1">
    <location>
        <begin position="150"/>
        <end position="197"/>
    </location>
</feature>
<reference evidence="2" key="2">
    <citation type="submission" date="2020-09" db="EMBL/GenBank/DDBJ databases">
        <authorList>
            <person name="Sun Q."/>
            <person name="Kim S."/>
        </authorList>
    </citation>
    <scope>NUCLEOTIDE SEQUENCE</scope>
    <source>
        <strain evidence="2">KCTC 22169</strain>
    </source>
</reference>
<protein>
    <submittedName>
        <fullName evidence="2">Uncharacterized protein</fullName>
    </submittedName>
</protein>
<name>A0A918KSA7_9GAMM</name>
<proteinExistence type="predicted"/>
<sequence>MIHSAVSDHDPMADRLVTAMSFKESLMPFRVLSALLGLVMLAGCASLPTPRSEAIHYALVKDATLRELANECARMGPELRSLAVQAQRDWWRRNGNVVAAADYGLLQLNWDDAREPLEDQRAYLSMQVLELVQNQADTQVAEWTEDDKAAGECEDQLARYRDGKEDLSREKKYFETLVALQNEKEQLDSDVDQARVINARYRKYGRSLFVVEQKVQAQGCNRPQISMLRNAWPLEVYDAVCSDSTYILVQCEWGRCEVRR</sequence>
<evidence type="ECO:0000256" key="1">
    <source>
        <dbReference type="SAM" id="Coils"/>
    </source>
</evidence>
<dbReference type="EMBL" id="BMXR01000018">
    <property type="protein sequence ID" value="GGX73988.1"/>
    <property type="molecule type" value="Genomic_DNA"/>
</dbReference>
<keyword evidence="3" id="KW-1185">Reference proteome</keyword>
<reference evidence="2" key="1">
    <citation type="journal article" date="2014" name="Int. J. Syst. Evol. Microbiol.">
        <title>Complete genome sequence of Corynebacterium casei LMG S-19264T (=DSM 44701T), isolated from a smear-ripened cheese.</title>
        <authorList>
            <consortium name="US DOE Joint Genome Institute (JGI-PGF)"/>
            <person name="Walter F."/>
            <person name="Albersmeier A."/>
            <person name="Kalinowski J."/>
            <person name="Ruckert C."/>
        </authorList>
    </citation>
    <scope>NUCLEOTIDE SEQUENCE</scope>
    <source>
        <strain evidence="2">KCTC 22169</strain>
    </source>
</reference>
<evidence type="ECO:0000313" key="3">
    <source>
        <dbReference type="Proteomes" id="UP000626148"/>
    </source>
</evidence>
<evidence type="ECO:0000313" key="2">
    <source>
        <dbReference type="EMBL" id="GGX73988.1"/>
    </source>
</evidence>